<evidence type="ECO:0000313" key="2">
    <source>
        <dbReference type="EMBL" id="KAL0155864.1"/>
    </source>
</evidence>
<dbReference type="Gene3D" id="3.30.420.390">
    <property type="match status" value="1"/>
</dbReference>
<dbReference type="PANTHER" id="PTHR10267">
    <property type="entry name" value="DNA POLYMERASE SUBUNIT GAMMA-1"/>
    <property type="match status" value="1"/>
</dbReference>
<feature type="domain" description="DNA mitochondrial polymerase exonuclease" evidence="1">
    <location>
        <begin position="90"/>
        <end position="248"/>
    </location>
</feature>
<keyword evidence="3" id="KW-1185">Reference proteome</keyword>
<sequence length="249" mass="28842">MLRLISCHRWQTFIRTGVWVRWCSTSVKPKSQQGSDQTRLNPLNIQMLSRNLQEQIFKGRTQEYTDEDVERSIAHLEQHKLWGKEAALLPDVELKLPQMYGNDIDEHFSLLAQKQSLPYLDAASHLQRARLPRMPVEWAWEVGWTRYGPGGERQSVNFPDEKAIVFDVEVCMEEGRCPTLAVAVSPNACKRLIEDRYTWSSDLTMADLIPLETPANSTQPRVGEWKERLVVGHNVSFDRAHIKEQYLLK</sequence>
<dbReference type="Pfam" id="PF18136">
    <property type="entry name" value="DNApol_Exo"/>
    <property type="match status" value="1"/>
</dbReference>
<protein>
    <recommendedName>
        <fullName evidence="1">DNA mitochondrial polymerase exonuclease domain-containing protein</fullName>
    </recommendedName>
</protein>
<proteinExistence type="predicted"/>
<evidence type="ECO:0000313" key="3">
    <source>
        <dbReference type="Proteomes" id="UP001529510"/>
    </source>
</evidence>
<organism evidence="2 3">
    <name type="scientific">Cirrhinus mrigala</name>
    <name type="common">Mrigala</name>
    <dbReference type="NCBI Taxonomy" id="683832"/>
    <lineage>
        <taxon>Eukaryota</taxon>
        <taxon>Metazoa</taxon>
        <taxon>Chordata</taxon>
        <taxon>Craniata</taxon>
        <taxon>Vertebrata</taxon>
        <taxon>Euteleostomi</taxon>
        <taxon>Actinopterygii</taxon>
        <taxon>Neopterygii</taxon>
        <taxon>Teleostei</taxon>
        <taxon>Ostariophysi</taxon>
        <taxon>Cypriniformes</taxon>
        <taxon>Cyprinidae</taxon>
        <taxon>Labeoninae</taxon>
        <taxon>Labeonini</taxon>
        <taxon>Cirrhinus</taxon>
    </lineage>
</organism>
<accession>A0ABD0N105</accession>
<dbReference type="Proteomes" id="UP001529510">
    <property type="component" value="Unassembled WGS sequence"/>
</dbReference>
<feature type="non-terminal residue" evidence="2">
    <location>
        <position position="249"/>
    </location>
</feature>
<dbReference type="InterPro" id="IPR041336">
    <property type="entry name" value="DNApol_Exo"/>
</dbReference>
<dbReference type="PRINTS" id="PR00867">
    <property type="entry name" value="DNAPOLG"/>
</dbReference>
<comment type="caution">
    <text evidence="2">The sequence shown here is derived from an EMBL/GenBank/DDBJ whole genome shotgun (WGS) entry which is preliminary data.</text>
</comment>
<dbReference type="InterPro" id="IPR002297">
    <property type="entry name" value="DNA-dir_DNA_pol_A_mt"/>
</dbReference>
<reference evidence="2 3" key="1">
    <citation type="submission" date="2024-05" db="EMBL/GenBank/DDBJ databases">
        <title>Genome sequencing and assembly of Indian major carp, Cirrhinus mrigala (Hamilton, 1822).</title>
        <authorList>
            <person name="Mohindra V."/>
            <person name="Chowdhury L.M."/>
            <person name="Lal K."/>
            <person name="Jena J.K."/>
        </authorList>
    </citation>
    <scope>NUCLEOTIDE SEQUENCE [LARGE SCALE GENOMIC DNA]</scope>
    <source>
        <strain evidence="2">CM1030</strain>
        <tissue evidence="2">Blood</tissue>
    </source>
</reference>
<dbReference type="FunFam" id="3.30.420.390:FF:000002">
    <property type="entry name" value="DNA polymerase gamma, catalytic subunit"/>
    <property type="match status" value="1"/>
</dbReference>
<dbReference type="EMBL" id="JAMKFB020000025">
    <property type="protein sequence ID" value="KAL0155864.1"/>
    <property type="molecule type" value="Genomic_DNA"/>
</dbReference>
<name>A0ABD0N105_CIRMR</name>
<evidence type="ECO:0000259" key="1">
    <source>
        <dbReference type="Pfam" id="PF18136"/>
    </source>
</evidence>
<dbReference type="AlphaFoldDB" id="A0ABD0N105"/>
<dbReference type="PANTHER" id="PTHR10267:SF0">
    <property type="entry name" value="DNA POLYMERASE SUBUNIT GAMMA-1"/>
    <property type="match status" value="1"/>
</dbReference>
<gene>
    <name evidence="2" type="ORF">M9458_050127</name>
</gene>